<reference evidence="3" key="2">
    <citation type="submission" date="2020-01" db="EMBL/GenBank/DDBJ databases">
        <authorList>
            <person name="Campanaro S."/>
        </authorList>
    </citation>
    <scope>NUCLEOTIDE SEQUENCE</scope>
    <source>
        <strain evidence="3">AS06rmzACSIP_7</strain>
    </source>
</reference>
<dbReference type="SUPFAM" id="SSF69255">
    <property type="entry name" value="gp5 N-terminal domain-like"/>
    <property type="match status" value="1"/>
</dbReference>
<evidence type="ECO:0000313" key="4">
    <source>
        <dbReference type="Proteomes" id="UP000777265"/>
    </source>
</evidence>
<dbReference type="EMBL" id="JAAYEE010000094">
    <property type="protein sequence ID" value="NLW34910.1"/>
    <property type="molecule type" value="Genomic_DNA"/>
</dbReference>
<organism evidence="3 4">
    <name type="scientific">Syntrophorhabdus aromaticivorans</name>
    <dbReference type="NCBI Taxonomy" id="328301"/>
    <lineage>
        <taxon>Bacteria</taxon>
        <taxon>Pseudomonadati</taxon>
        <taxon>Thermodesulfobacteriota</taxon>
        <taxon>Syntrophorhabdia</taxon>
        <taxon>Syntrophorhabdales</taxon>
        <taxon>Syntrophorhabdaceae</taxon>
        <taxon>Syntrophorhabdus</taxon>
    </lineage>
</organism>
<accession>A0A971S030</accession>
<proteinExistence type="predicted"/>
<dbReference type="InterPro" id="IPR037026">
    <property type="entry name" value="Vgr_OB-fold_dom_sf"/>
</dbReference>
<gene>
    <name evidence="3" type="ORF">GXY80_05425</name>
</gene>
<feature type="domain" description="Gp5/Type VI secretion system Vgr protein OB-fold" evidence="2">
    <location>
        <begin position="22"/>
        <end position="98"/>
    </location>
</feature>
<dbReference type="Gene3D" id="2.40.50.230">
    <property type="entry name" value="Gp5 N-terminal domain"/>
    <property type="match status" value="1"/>
</dbReference>
<evidence type="ECO:0000313" key="3">
    <source>
        <dbReference type="EMBL" id="NLW34910.1"/>
    </source>
</evidence>
<sequence>MNIETIVAHLVQKVEHRFYGKYRGLVVDNADPEQLGRLKIKVPSVLGENVVTGWALPCVPYGGDVNQGFLFIPEVGAGVWVEFEEGDLEFPIWVGTFWSKPGGDSELPKLSKADGSDESSVQDPPTGKIIKTKKGHTIQLEDADNDQEMIRIVEATHKHIITMDKDGISIQEGKKGIKITDTSGNTISMKSDGIVVEDKNGNKIDMNNQGIVCSDMNGNKITMNASSGFPAGPGVAVNGGSKRVCLDGLIDWLLQHQHVGNMGAPTPLFPANIADLIAAKAGAPNGILSTKIKVE</sequence>
<feature type="region of interest" description="Disordered" evidence="1">
    <location>
        <begin position="105"/>
        <end position="128"/>
    </location>
</feature>
<feature type="compositionally biased region" description="Basic and acidic residues" evidence="1">
    <location>
        <begin position="106"/>
        <end position="115"/>
    </location>
</feature>
<reference evidence="3" key="1">
    <citation type="journal article" date="2020" name="Biotechnol. Biofuels">
        <title>New insights from the biogas microbiome by comprehensive genome-resolved metagenomics of nearly 1600 species originating from multiple anaerobic digesters.</title>
        <authorList>
            <person name="Campanaro S."/>
            <person name="Treu L."/>
            <person name="Rodriguez-R L.M."/>
            <person name="Kovalovszki A."/>
            <person name="Ziels R.M."/>
            <person name="Maus I."/>
            <person name="Zhu X."/>
            <person name="Kougias P.G."/>
            <person name="Basile A."/>
            <person name="Luo G."/>
            <person name="Schluter A."/>
            <person name="Konstantinidis K.T."/>
            <person name="Angelidaki I."/>
        </authorList>
    </citation>
    <scope>NUCLEOTIDE SEQUENCE</scope>
    <source>
        <strain evidence="3">AS06rmzACSIP_7</strain>
    </source>
</reference>
<comment type="caution">
    <text evidence="3">The sequence shown here is derived from an EMBL/GenBank/DDBJ whole genome shotgun (WGS) entry which is preliminary data.</text>
</comment>
<evidence type="ECO:0000259" key="2">
    <source>
        <dbReference type="Pfam" id="PF04717"/>
    </source>
</evidence>
<name>A0A971S030_9BACT</name>
<evidence type="ECO:0000256" key="1">
    <source>
        <dbReference type="SAM" id="MobiDB-lite"/>
    </source>
</evidence>
<dbReference type="Proteomes" id="UP000777265">
    <property type="component" value="Unassembled WGS sequence"/>
</dbReference>
<protein>
    <recommendedName>
        <fullName evidence="2">Gp5/Type VI secretion system Vgr protein OB-fold domain-containing protein</fullName>
    </recommendedName>
</protein>
<dbReference type="InterPro" id="IPR006531">
    <property type="entry name" value="Gp5/Vgr_OB"/>
</dbReference>
<dbReference type="Pfam" id="PF04717">
    <property type="entry name" value="Phage_base_V"/>
    <property type="match status" value="1"/>
</dbReference>
<dbReference type="AlphaFoldDB" id="A0A971S030"/>